<feature type="compositionally biased region" description="Low complexity" evidence="1">
    <location>
        <begin position="251"/>
        <end position="272"/>
    </location>
</feature>
<dbReference type="AlphaFoldDB" id="A0A024S379"/>
<accession>A0A024S379</accession>
<proteinExistence type="predicted"/>
<reference evidence="4" key="1">
    <citation type="journal article" date="2013" name="Ind. Biotechnol.">
        <title>Comparative genomics analysis of Trichoderma reesei strains.</title>
        <authorList>
            <person name="Koike H."/>
            <person name="Aerts A."/>
            <person name="LaButti K."/>
            <person name="Grigoriev I.V."/>
            <person name="Baker S.E."/>
        </authorList>
    </citation>
    <scope>NUCLEOTIDE SEQUENCE [LARGE SCALE GENOMIC DNA]</scope>
    <source>
        <strain evidence="4">ATCC 56765 / BCRC 32924 / NRRL 11460 / Rut C-30</strain>
    </source>
</reference>
<feature type="region of interest" description="Disordered" evidence="1">
    <location>
        <begin position="217"/>
        <end position="294"/>
    </location>
</feature>
<feature type="signal peptide" evidence="2">
    <location>
        <begin position="1"/>
        <end position="16"/>
    </location>
</feature>
<dbReference type="HOGENOM" id="CLU_065848_0_0_1"/>
<organism evidence="3 4">
    <name type="scientific">Hypocrea jecorina (strain ATCC 56765 / BCRC 32924 / NRRL 11460 / Rut C-30)</name>
    <name type="common">Trichoderma reesei</name>
    <dbReference type="NCBI Taxonomy" id="1344414"/>
    <lineage>
        <taxon>Eukaryota</taxon>
        <taxon>Fungi</taxon>
        <taxon>Dikarya</taxon>
        <taxon>Ascomycota</taxon>
        <taxon>Pezizomycotina</taxon>
        <taxon>Sordariomycetes</taxon>
        <taxon>Hypocreomycetidae</taxon>
        <taxon>Hypocreales</taxon>
        <taxon>Hypocreaceae</taxon>
        <taxon>Trichoderma</taxon>
    </lineage>
</organism>
<protein>
    <submittedName>
        <fullName evidence="3">Uncharacterized protein</fullName>
    </submittedName>
</protein>
<feature type="chain" id="PRO_5001533549" evidence="2">
    <location>
        <begin position="17"/>
        <end position="320"/>
    </location>
</feature>
<keyword evidence="2" id="KW-0732">Signal</keyword>
<evidence type="ECO:0000313" key="4">
    <source>
        <dbReference type="Proteomes" id="UP000024376"/>
    </source>
</evidence>
<evidence type="ECO:0000313" key="3">
    <source>
        <dbReference type="EMBL" id="ETR99824.1"/>
    </source>
</evidence>
<dbReference type="OrthoDB" id="4777991at2759"/>
<gene>
    <name evidence="3" type="ORF">M419DRAFT_37499</name>
</gene>
<dbReference type="EMBL" id="KI911155">
    <property type="protein sequence ID" value="ETR99824.1"/>
    <property type="molecule type" value="Genomic_DNA"/>
</dbReference>
<name>A0A024S379_HYPJR</name>
<sequence>MQLRLLMLCIATLTSAQFFVNFDQQLEDRPRVYTVVKEEVGRLDIPAKSSSKNDDEKAPLGSELTARQALDVLLGKRQSCAQGFGYCANESHCPAGNHCYLSGLTHRMVCCTDAKCTAHVDDGKTTYAPTTTSTHTYTTTYYQYYYWTVTWYYWYYYWTYSIDIHASIVTSSRSTTWTTFSVKTTDASAASEYFSSKSRTLSLPTPAAATSLESLAGSTSFASSPPSDSPSESPSPTDKPTFSMPPPPSATPFVPVDGTSSTSKSKSSSTTTLLRSGGDDNGGDKGDGSSGAAPLWAGSDWRTAWVLVLGAGTGLLAVIL</sequence>
<dbReference type="KEGG" id="trr:M419DRAFT_37499"/>
<evidence type="ECO:0000256" key="1">
    <source>
        <dbReference type="SAM" id="MobiDB-lite"/>
    </source>
</evidence>
<evidence type="ECO:0000256" key="2">
    <source>
        <dbReference type="SAM" id="SignalP"/>
    </source>
</evidence>
<feature type="compositionally biased region" description="Low complexity" evidence="1">
    <location>
        <begin position="218"/>
        <end position="242"/>
    </location>
</feature>
<dbReference type="Proteomes" id="UP000024376">
    <property type="component" value="Unassembled WGS sequence"/>
</dbReference>